<dbReference type="GeneID" id="61750897"/>
<dbReference type="AlphaFoldDB" id="A0AAD0SLH4"/>
<organism evidence="1 3">
    <name type="scientific">Aliarcobacter skirrowii CCUG 10374</name>
    <dbReference type="NCBI Taxonomy" id="1032239"/>
    <lineage>
        <taxon>Bacteria</taxon>
        <taxon>Pseudomonadati</taxon>
        <taxon>Campylobacterota</taxon>
        <taxon>Epsilonproteobacteria</taxon>
        <taxon>Campylobacterales</taxon>
        <taxon>Arcobacteraceae</taxon>
        <taxon>Aliarcobacter</taxon>
    </lineage>
</organism>
<dbReference type="PANTHER" id="PTHR21485">
    <property type="entry name" value="HAD SUPERFAMILY MEMBERS CMAS AND KDSC"/>
    <property type="match status" value="1"/>
</dbReference>
<evidence type="ECO:0000313" key="4">
    <source>
        <dbReference type="Proteomes" id="UP000290580"/>
    </source>
</evidence>
<evidence type="ECO:0000313" key="2">
    <source>
        <dbReference type="EMBL" id="RXI25716.1"/>
    </source>
</evidence>
<dbReference type="SUPFAM" id="SSF53448">
    <property type="entry name" value="Nucleotide-diphospho-sugar transferases"/>
    <property type="match status" value="1"/>
</dbReference>
<dbReference type="Gene3D" id="3.90.550.10">
    <property type="entry name" value="Spore Coat Polysaccharide Biosynthesis Protein SpsA, Chain A"/>
    <property type="match status" value="1"/>
</dbReference>
<reference evidence="2 4" key="1">
    <citation type="submission" date="2017-09" db="EMBL/GenBank/DDBJ databases">
        <title>Genomics of the genus Arcobacter.</title>
        <authorList>
            <person name="Perez-Cataluna A."/>
            <person name="Figueras M.J."/>
            <person name="Salas-Masso N."/>
        </authorList>
    </citation>
    <scope>NUCLEOTIDE SEQUENCE [LARGE SCALE GENOMIC DNA]</scope>
    <source>
        <strain evidence="2 4">LMG 6621</strain>
    </source>
</reference>
<evidence type="ECO:0000313" key="1">
    <source>
        <dbReference type="EMBL" id="AXX84952.1"/>
    </source>
</evidence>
<sequence>MIFAIIIPAQETNKYHKLGDLAPFGDTTLLEWKISQCKEFASSSQIYISSDSEIIEEIAEKEEVNFIKRKTGLNYQDMLVETIDKVDTTDIIWINTTSPFMSANVYKTMYEKYQTEALSSLVSVEKKKEYIFFDNHKLNFSDDFISRKDVEPIYIMTNGCYIIKKDIALQSKNLLSNNPEFYEVDSFVASEIKDVHDYTIAKEMISIYFRKEFDV</sequence>
<dbReference type="InterPro" id="IPR029044">
    <property type="entry name" value="Nucleotide-diphossugar_trans"/>
</dbReference>
<dbReference type="Proteomes" id="UP000290580">
    <property type="component" value="Unassembled WGS sequence"/>
</dbReference>
<dbReference type="Pfam" id="PF02348">
    <property type="entry name" value="CTP_transf_3"/>
    <property type="match status" value="1"/>
</dbReference>
<gene>
    <name evidence="1" type="ORF">ASKIR_1145</name>
    <name evidence="2" type="ORF">CP959_08020</name>
</gene>
<proteinExistence type="predicted"/>
<accession>A0AAD0SLH4</accession>
<evidence type="ECO:0000313" key="3">
    <source>
        <dbReference type="Proteomes" id="UP000262029"/>
    </source>
</evidence>
<dbReference type="Proteomes" id="UP000262029">
    <property type="component" value="Chromosome"/>
</dbReference>
<dbReference type="RefSeq" id="WP_115588330.1">
    <property type="nucleotide sequence ID" value="NZ_CP032099.1"/>
</dbReference>
<dbReference type="InterPro" id="IPR003329">
    <property type="entry name" value="Cytidylyl_trans"/>
</dbReference>
<reference evidence="1 3" key="2">
    <citation type="submission" date="2018-08" db="EMBL/GenBank/DDBJ databases">
        <title>Complete genome of the Arcobacter skirrowii type strain LMG 6621.</title>
        <authorList>
            <person name="Miller W.G."/>
            <person name="Yee E."/>
            <person name="Bono J.L."/>
        </authorList>
    </citation>
    <scope>NUCLEOTIDE SEQUENCE [LARGE SCALE GENOMIC DNA]</scope>
    <source>
        <strain evidence="1 3">CCUG 10374</strain>
    </source>
</reference>
<dbReference type="GO" id="GO:0008781">
    <property type="term" value="F:N-acylneuraminate cytidylyltransferase activity"/>
    <property type="evidence" value="ECO:0007669"/>
    <property type="project" value="TreeGrafter"/>
</dbReference>
<dbReference type="EMBL" id="CP032099">
    <property type="protein sequence ID" value="AXX84952.1"/>
    <property type="molecule type" value="Genomic_DNA"/>
</dbReference>
<dbReference type="PANTHER" id="PTHR21485:SF3">
    <property type="entry name" value="N-ACYLNEURAMINATE CYTIDYLYLTRANSFERASE"/>
    <property type="match status" value="1"/>
</dbReference>
<name>A0AAD0SLH4_9BACT</name>
<keyword evidence="1" id="KW-0548">Nucleotidyltransferase</keyword>
<protein>
    <submittedName>
        <fullName evidence="1">Acylneuraminate cytidylyltransferase family protein</fullName>
    </submittedName>
</protein>
<dbReference type="EMBL" id="NXIC01000004">
    <property type="protein sequence ID" value="RXI25716.1"/>
    <property type="molecule type" value="Genomic_DNA"/>
</dbReference>
<keyword evidence="4" id="KW-1185">Reference proteome</keyword>
<keyword evidence="1" id="KW-0808">Transferase</keyword>
<dbReference type="InterPro" id="IPR050793">
    <property type="entry name" value="CMP-NeuNAc_synthase"/>
</dbReference>